<feature type="domain" description="LysM" evidence="3">
    <location>
        <begin position="233"/>
        <end position="279"/>
    </location>
</feature>
<keyword evidence="5" id="KW-1185">Reference proteome</keyword>
<keyword evidence="2" id="KW-0843">Virulence</keyword>
<dbReference type="Pfam" id="PF01476">
    <property type="entry name" value="LysM"/>
    <property type="match status" value="2"/>
</dbReference>
<organism evidence="4 5">
    <name type="scientific">Aspergillus keveii</name>
    <dbReference type="NCBI Taxonomy" id="714993"/>
    <lineage>
        <taxon>Eukaryota</taxon>
        <taxon>Fungi</taxon>
        <taxon>Dikarya</taxon>
        <taxon>Ascomycota</taxon>
        <taxon>Pezizomycotina</taxon>
        <taxon>Eurotiomycetes</taxon>
        <taxon>Eurotiomycetidae</taxon>
        <taxon>Eurotiales</taxon>
        <taxon>Aspergillaceae</taxon>
        <taxon>Aspergillus</taxon>
        <taxon>Aspergillus subgen. Nidulantes</taxon>
    </lineage>
</organism>
<name>A0ABR4G9R3_9EURO</name>
<dbReference type="SMART" id="SM00257">
    <property type="entry name" value="LysM"/>
    <property type="match status" value="2"/>
</dbReference>
<dbReference type="InterPro" id="IPR018392">
    <property type="entry name" value="LysM"/>
</dbReference>
<dbReference type="Gene3D" id="3.10.350.10">
    <property type="entry name" value="LysM domain"/>
    <property type="match status" value="3"/>
</dbReference>
<dbReference type="PANTHER" id="PTHR34997:SF1">
    <property type="entry name" value="PEPTIDOGLYCAN-BINDING LYSIN DOMAIN"/>
    <property type="match status" value="1"/>
</dbReference>
<feature type="domain" description="LysM" evidence="3">
    <location>
        <begin position="137"/>
        <end position="187"/>
    </location>
</feature>
<proteinExistence type="predicted"/>
<gene>
    <name evidence="4" type="ORF">BJX66DRAFT_336675</name>
</gene>
<dbReference type="InterPro" id="IPR036779">
    <property type="entry name" value="LysM_dom_sf"/>
</dbReference>
<dbReference type="EMBL" id="JBFTWV010000032">
    <property type="protein sequence ID" value="KAL2795770.1"/>
    <property type="molecule type" value="Genomic_DNA"/>
</dbReference>
<evidence type="ECO:0000256" key="1">
    <source>
        <dbReference type="ARBA" id="ARBA00022669"/>
    </source>
</evidence>
<dbReference type="PANTHER" id="PTHR34997">
    <property type="entry name" value="AM15"/>
    <property type="match status" value="1"/>
</dbReference>
<evidence type="ECO:0000313" key="4">
    <source>
        <dbReference type="EMBL" id="KAL2795770.1"/>
    </source>
</evidence>
<sequence>MSTCALQPGYRYCALKDDSYEITDYSSKPNWDGCLPVNATEPTTASDCNCFTITYGSFAGGMLCSYIESSFNITVDQLQTWNPWLAGNCDTALYADLNATDWRAVCVGVGPPKTTWTFTTFTLEPSSTTGVVAGCQKYYTVASGDDCSTIESEFGVTLAQLYDWNPSSTSPLSETIHFYLPGYLSSIRRNLYEPLARIFILRQRALYHHDNNKKNNDNDDVKYQTVIASNCNRYYTVVSGDSCAKIESSYSVTFAQLYEWNPAIGANCGSLWVGYDVCVGVS</sequence>
<reference evidence="4 5" key="1">
    <citation type="submission" date="2024-07" db="EMBL/GenBank/DDBJ databases">
        <title>Section-level genome sequencing and comparative genomics of Aspergillus sections Usti and Cavernicolus.</title>
        <authorList>
            <consortium name="Lawrence Berkeley National Laboratory"/>
            <person name="Nybo J.L."/>
            <person name="Vesth T.C."/>
            <person name="Theobald S."/>
            <person name="Frisvad J.C."/>
            <person name="Larsen T.O."/>
            <person name="Kjaerboelling I."/>
            <person name="Rothschild-Mancinelli K."/>
            <person name="Lyhne E.K."/>
            <person name="Kogle M.E."/>
            <person name="Barry K."/>
            <person name="Clum A."/>
            <person name="Na H."/>
            <person name="Ledsgaard L."/>
            <person name="Lin J."/>
            <person name="Lipzen A."/>
            <person name="Kuo A."/>
            <person name="Riley R."/>
            <person name="Mondo S."/>
            <person name="Labutti K."/>
            <person name="Haridas S."/>
            <person name="Pangalinan J."/>
            <person name="Salamov A.A."/>
            <person name="Simmons B.A."/>
            <person name="Magnuson J.K."/>
            <person name="Chen J."/>
            <person name="Drula E."/>
            <person name="Henrissat B."/>
            <person name="Wiebenga A."/>
            <person name="Lubbers R.J."/>
            <person name="Gomes A.C."/>
            <person name="Makela M.R."/>
            <person name="Stajich J."/>
            <person name="Grigoriev I.V."/>
            <person name="Mortensen U.H."/>
            <person name="De Vries R.P."/>
            <person name="Baker S.E."/>
            <person name="Andersen M.R."/>
        </authorList>
    </citation>
    <scope>NUCLEOTIDE SEQUENCE [LARGE SCALE GENOMIC DNA]</scope>
    <source>
        <strain evidence="4 5">CBS 209.92</strain>
    </source>
</reference>
<evidence type="ECO:0000313" key="5">
    <source>
        <dbReference type="Proteomes" id="UP001610563"/>
    </source>
</evidence>
<comment type="caution">
    <text evidence="4">The sequence shown here is derived from an EMBL/GenBank/DDBJ whole genome shotgun (WGS) entry which is preliminary data.</text>
</comment>
<dbReference type="PROSITE" id="PS51782">
    <property type="entry name" value="LYSM"/>
    <property type="match status" value="2"/>
</dbReference>
<dbReference type="SUPFAM" id="SSF54106">
    <property type="entry name" value="LysM domain"/>
    <property type="match status" value="2"/>
</dbReference>
<evidence type="ECO:0000259" key="3">
    <source>
        <dbReference type="PROSITE" id="PS51782"/>
    </source>
</evidence>
<dbReference type="CDD" id="cd00118">
    <property type="entry name" value="LysM"/>
    <property type="match status" value="2"/>
</dbReference>
<keyword evidence="1" id="KW-0147">Chitin-binding</keyword>
<evidence type="ECO:0000256" key="2">
    <source>
        <dbReference type="ARBA" id="ARBA00023026"/>
    </source>
</evidence>
<protein>
    <recommendedName>
        <fullName evidence="3">LysM domain-containing protein</fullName>
    </recommendedName>
</protein>
<dbReference type="InterPro" id="IPR052210">
    <property type="entry name" value="LysM1-like"/>
</dbReference>
<accession>A0ABR4G9R3</accession>
<dbReference type="Proteomes" id="UP001610563">
    <property type="component" value="Unassembled WGS sequence"/>
</dbReference>